<proteinExistence type="inferred from homology"/>
<accession>A0A0G9JW50</accession>
<evidence type="ECO:0000256" key="1">
    <source>
        <dbReference type="ARBA" id="ARBA00007198"/>
    </source>
</evidence>
<dbReference type="Pfam" id="PF03960">
    <property type="entry name" value="ArsC"/>
    <property type="match status" value="1"/>
</dbReference>
<evidence type="ECO:0000256" key="3">
    <source>
        <dbReference type="PROSITE-ProRule" id="PRU01282"/>
    </source>
</evidence>
<dbReference type="GO" id="GO:0008794">
    <property type="term" value="F:arsenate reductase (glutaredoxin) activity"/>
    <property type="evidence" value="ECO:0007669"/>
    <property type="project" value="InterPro"/>
</dbReference>
<keyword evidence="2" id="KW-0560">Oxidoreductase</keyword>
<dbReference type="NCBIfam" id="TIGR00014">
    <property type="entry name" value="arsC"/>
    <property type="match status" value="1"/>
</dbReference>
<dbReference type="CDD" id="cd03034">
    <property type="entry name" value="ArsC_ArsC"/>
    <property type="match status" value="1"/>
</dbReference>
<comment type="similarity">
    <text evidence="1 3">Belongs to the ArsC family.</text>
</comment>
<dbReference type="InterPro" id="IPR006659">
    <property type="entry name" value="Arsenate_reductase"/>
</dbReference>
<dbReference type="EMBL" id="JAIQ01000172">
    <property type="protein sequence ID" value="KLD96137.1"/>
    <property type="molecule type" value="Genomic_DNA"/>
</dbReference>
<keyword evidence="4" id="KW-0175">Coiled coil</keyword>
<feature type="coiled-coil region" evidence="4">
    <location>
        <begin position="41"/>
        <end position="68"/>
    </location>
</feature>
<evidence type="ECO:0000313" key="6">
    <source>
        <dbReference type="Proteomes" id="UP000035514"/>
    </source>
</evidence>
<sequence>MQDIQIWHNQSCSKSRNAMTLLEDKKIKADVRNYLENPPSKQELKEVLKKLNISAQELLRKNEDLYTTLNLKDESSEEKLIEIMVQNPILIERPIIIKGDVAVIARPIENLEELLK</sequence>
<dbReference type="AlphaFoldDB" id="A0A0G9JW50"/>
<comment type="caution">
    <text evidence="5">The sequence shown here is derived from an EMBL/GenBank/DDBJ whole genome shotgun (WGS) entry which is preliminary data.</text>
</comment>
<dbReference type="SUPFAM" id="SSF52833">
    <property type="entry name" value="Thioredoxin-like"/>
    <property type="match status" value="1"/>
</dbReference>
<dbReference type="PROSITE" id="PS51353">
    <property type="entry name" value="ARSC"/>
    <property type="match status" value="1"/>
</dbReference>
<name>A0A0G9JW50_9BACT</name>
<organism evidence="5 6">
    <name type="scientific">Aliarcobacter butzleri L348</name>
    <dbReference type="NCBI Taxonomy" id="1447256"/>
    <lineage>
        <taxon>Bacteria</taxon>
        <taxon>Pseudomonadati</taxon>
        <taxon>Campylobacterota</taxon>
        <taxon>Epsilonproteobacteria</taxon>
        <taxon>Campylobacterales</taxon>
        <taxon>Arcobacteraceae</taxon>
        <taxon>Aliarcobacter</taxon>
    </lineage>
</organism>
<dbReference type="InterPro" id="IPR036249">
    <property type="entry name" value="Thioredoxin-like_sf"/>
</dbReference>
<evidence type="ECO:0000256" key="4">
    <source>
        <dbReference type="SAM" id="Coils"/>
    </source>
</evidence>
<evidence type="ECO:0000256" key="2">
    <source>
        <dbReference type="ARBA" id="ARBA00023002"/>
    </source>
</evidence>
<dbReference type="Gene3D" id="3.40.30.10">
    <property type="entry name" value="Glutaredoxin"/>
    <property type="match status" value="1"/>
</dbReference>
<dbReference type="PATRIC" id="fig|1447256.3.peg.2411"/>
<dbReference type="RefSeq" id="WP_046997436.1">
    <property type="nucleotide sequence ID" value="NZ_JAIQ01000172.1"/>
</dbReference>
<dbReference type="InterPro" id="IPR006660">
    <property type="entry name" value="Arsenate_reductase-like"/>
</dbReference>
<protein>
    <submittedName>
        <fullName evidence="5">Arsenate reductase</fullName>
    </submittedName>
</protein>
<dbReference type="PANTHER" id="PTHR30041">
    <property type="entry name" value="ARSENATE REDUCTASE"/>
    <property type="match status" value="1"/>
</dbReference>
<gene>
    <name evidence="5" type="ORF">AA20_12310</name>
</gene>
<reference evidence="5 6" key="1">
    <citation type="submission" date="2014-01" db="EMBL/GenBank/DDBJ databases">
        <title>Development of a Comparative Genomic Fingerprinting Assay for High Resolution Genotyping of Arcobacter butzleri.</title>
        <authorList>
            <person name="Webb A.L."/>
            <person name="Inglis G.D."/>
            <person name="Kruczkiewicz P."/>
            <person name="Selinger L.B."/>
            <person name="Taboada E.N."/>
        </authorList>
    </citation>
    <scope>NUCLEOTIDE SEQUENCE [LARGE SCALE GENOMIC DNA]</scope>
    <source>
        <strain evidence="5 6">L348</strain>
    </source>
</reference>
<dbReference type="PANTHER" id="PTHR30041:SF4">
    <property type="entry name" value="ARSENATE REDUCTASE"/>
    <property type="match status" value="1"/>
</dbReference>
<evidence type="ECO:0000313" key="5">
    <source>
        <dbReference type="EMBL" id="KLD96137.1"/>
    </source>
</evidence>
<dbReference type="Proteomes" id="UP000035514">
    <property type="component" value="Unassembled WGS sequence"/>
</dbReference>